<dbReference type="Pfam" id="PF18912">
    <property type="entry name" value="DZR_2"/>
    <property type="match status" value="1"/>
</dbReference>
<dbReference type="InterPro" id="IPR051910">
    <property type="entry name" value="ComF/GntX_DNA_util-trans"/>
</dbReference>
<dbReference type="HOGENOM" id="CLU_054549_0_0_12"/>
<dbReference type="CDD" id="cd06223">
    <property type="entry name" value="PRTases_typeI"/>
    <property type="match status" value="1"/>
</dbReference>
<accession>F5YRA4</accession>
<proteinExistence type="inferred from homology"/>
<reference evidence="4" key="1">
    <citation type="submission" date="2009-12" db="EMBL/GenBank/DDBJ databases">
        <title>Complete sequence of Treponema primitia strain ZAS-2.</title>
        <authorList>
            <person name="Tetu S.G."/>
            <person name="Matson E."/>
            <person name="Ren Q."/>
            <person name="Seshadri R."/>
            <person name="Elbourne L."/>
            <person name="Hassan K.A."/>
            <person name="Durkin A."/>
            <person name="Radune D."/>
            <person name="Mohamoud Y."/>
            <person name="Shay R."/>
            <person name="Jin S."/>
            <person name="Zhang X."/>
            <person name="Lucey K."/>
            <person name="Ballor N.R."/>
            <person name="Ottesen E."/>
            <person name="Rosenthal R."/>
            <person name="Allen A."/>
            <person name="Leadbetter J.R."/>
            <person name="Paulsen I.T."/>
        </authorList>
    </citation>
    <scope>NUCLEOTIDE SEQUENCE [LARGE SCALE GENOMIC DNA]</scope>
    <source>
        <strain evidence="4">ATCC BAA-887 / DSM 12427 / ZAS-2</strain>
    </source>
</reference>
<evidence type="ECO:0000259" key="2">
    <source>
        <dbReference type="Pfam" id="PF18912"/>
    </source>
</evidence>
<dbReference type="PANTHER" id="PTHR47505">
    <property type="entry name" value="DNA UTILIZATION PROTEIN YHGH"/>
    <property type="match status" value="1"/>
</dbReference>
<sequence length="251" mass="27366">MTNSFTNHAAQAAAYVREYLFPAGCPICGTELLDPKEAWYGICGPCMETLVMDNGSRCSSCGRPLISEQEQCLQCREGEGGGPGSRAFDGAVSIFPYTGRYLKLLGAYKFGKNLALANFLAEKIPEALARLNRNAGETVLVPVPPRPGKIRKAGWDQVAYLGKILERNASKTNAYTVYPCLKRLPSKTQKKLDKADRKLNLRGKILCTRPAPREAVLFDDVFTTGATLEACASALKEAGTEKVWAISLFYG</sequence>
<dbReference type="RefSeq" id="WP_015707595.1">
    <property type="nucleotide sequence ID" value="NC_015578.1"/>
</dbReference>
<dbReference type="PANTHER" id="PTHR47505:SF1">
    <property type="entry name" value="DNA UTILIZATION PROTEIN YHGH"/>
    <property type="match status" value="1"/>
</dbReference>
<dbReference type="eggNOG" id="COG1040">
    <property type="taxonomic scope" value="Bacteria"/>
</dbReference>
<keyword evidence="4" id="KW-1185">Reference proteome</keyword>
<evidence type="ECO:0000256" key="1">
    <source>
        <dbReference type="ARBA" id="ARBA00008007"/>
    </source>
</evidence>
<organism evidence="3 4">
    <name type="scientific">Treponema primitia (strain ATCC BAA-887 / DSM 12427 / ZAS-2)</name>
    <dbReference type="NCBI Taxonomy" id="545694"/>
    <lineage>
        <taxon>Bacteria</taxon>
        <taxon>Pseudomonadati</taxon>
        <taxon>Spirochaetota</taxon>
        <taxon>Spirochaetia</taxon>
        <taxon>Spirochaetales</taxon>
        <taxon>Treponemataceae</taxon>
        <taxon>Treponema</taxon>
    </lineage>
</organism>
<evidence type="ECO:0000313" key="3">
    <source>
        <dbReference type="EMBL" id="AEF85589.1"/>
    </source>
</evidence>
<dbReference type="Proteomes" id="UP000009223">
    <property type="component" value="Chromosome"/>
</dbReference>
<dbReference type="SUPFAM" id="SSF53271">
    <property type="entry name" value="PRTase-like"/>
    <property type="match status" value="1"/>
</dbReference>
<feature type="domain" description="Double zinc ribbon" evidence="2">
    <location>
        <begin position="18"/>
        <end position="76"/>
    </location>
</feature>
<dbReference type="OrthoDB" id="9779910at2"/>
<dbReference type="KEGG" id="tpi:TREPR_2628"/>
<name>F5YRA4_TREPZ</name>
<comment type="similarity">
    <text evidence="1">Belongs to the ComF/GntX family.</text>
</comment>
<protein>
    <recommendedName>
        <fullName evidence="2">Double zinc ribbon domain-containing protein</fullName>
    </recommendedName>
</protein>
<dbReference type="InterPro" id="IPR000836">
    <property type="entry name" value="PRTase_dom"/>
</dbReference>
<dbReference type="InterPro" id="IPR029057">
    <property type="entry name" value="PRTase-like"/>
</dbReference>
<dbReference type="InterPro" id="IPR044005">
    <property type="entry name" value="DZR_2"/>
</dbReference>
<gene>
    <name evidence="3" type="ordered locus">TREPR_2628</name>
</gene>
<dbReference type="Gene3D" id="3.40.50.2020">
    <property type="match status" value="1"/>
</dbReference>
<reference evidence="3 4" key="2">
    <citation type="journal article" date="2011" name="ISME J.">
        <title>RNA-seq reveals cooperative metabolic interactions between two termite-gut spirochete species in co-culture.</title>
        <authorList>
            <person name="Rosenthal A.Z."/>
            <person name="Matson E.G."/>
            <person name="Eldar A."/>
            <person name="Leadbetter J.R."/>
        </authorList>
    </citation>
    <scope>NUCLEOTIDE SEQUENCE [LARGE SCALE GENOMIC DNA]</scope>
    <source>
        <strain evidence="4">ATCC BAA-887 / DSM 12427 / ZAS-2</strain>
    </source>
</reference>
<dbReference type="AlphaFoldDB" id="F5YRA4"/>
<evidence type="ECO:0000313" key="4">
    <source>
        <dbReference type="Proteomes" id="UP000009223"/>
    </source>
</evidence>
<dbReference type="STRING" id="545694.TREPR_2628"/>
<dbReference type="EMBL" id="CP001843">
    <property type="protein sequence ID" value="AEF85589.1"/>
    <property type="molecule type" value="Genomic_DNA"/>
</dbReference>